<dbReference type="OrthoDB" id="6099139at2"/>
<organism evidence="1 2">
    <name type="scientific">Marinomonas balearica</name>
    <dbReference type="NCBI Taxonomy" id="491947"/>
    <lineage>
        <taxon>Bacteria</taxon>
        <taxon>Pseudomonadati</taxon>
        <taxon>Pseudomonadota</taxon>
        <taxon>Gammaproteobacteria</taxon>
        <taxon>Oceanospirillales</taxon>
        <taxon>Oceanospirillaceae</taxon>
        <taxon>Marinomonas</taxon>
    </lineage>
</organism>
<dbReference type="AlphaFoldDB" id="A0A4R6M491"/>
<evidence type="ECO:0000313" key="1">
    <source>
        <dbReference type="EMBL" id="TDO95515.1"/>
    </source>
</evidence>
<evidence type="ECO:0000313" key="2">
    <source>
        <dbReference type="Proteomes" id="UP000294656"/>
    </source>
</evidence>
<dbReference type="Proteomes" id="UP000294656">
    <property type="component" value="Unassembled WGS sequence"/>
</dbReference>
<dbReference type="EMBL" id="SNXC01000016">
    <property type="protein sequence ID" value="TDO95515.1"/>
    <property type="molecule type" value="Genomic_DNA"/>
</dbReference>
<keyword evidence="2" id="KW-1185">Reference proteome</keyword>
<reference evidence="1 2" key="1">
    <citation type="submission" date="2019-03" db="EMBL/GenBank/DDBJ databases">
        <title>Genomic Encyclopedia of Type Strains, Phase III (KMG-III): the genomes of soil and plant-associated and newly described type strains.</title>
        <authorList>
            <person name="Whitman W."/>
        </authorList>
    </citation>
    <scope>NUCLEOTIDE SEQUENCE [LARGE SCALE GENOMIC DNA]</scope>
    <source>
        <strain evidence="1 2">CECT 7378</strain>
    </source>
</reference>
<name>A0A4R6M491_9GAMM</name>
<accession>A0A4R6M491</accession>
<gene>
    <name evidence="1" type="ORF">DFP79_3444</name>
</gene>
<sequence length="288" mass="31871">MQISTESQAPLQQDITPYQAYQSECLALMGVTTWLPKHTDSQGVIYRPSSPWACQTSAVLEYSKNTLNDSPSGFQSAVAERALKKPALDVSGDSSATPISSVLNLKNELTSGPELIVEDLQPIEEKSVHVEVPRERVTGLPSRVAITGYALASDLFIVTDVPFAFSEPDALDRLALNLGKALLKHDILEWKSFAFSWPDQLKNPYFFARQDWQLGAFESFIKTLIGSDEASIRLVVAGIHAQKMIQESTGKLSFTSVQIAEVESLPQMLKIPELRKEAWQAMQAAFKR</sequence>
<dbReference type="RefSeq" id="WP_133505134.1">
    <property type="nucleotide sequence ID" value="NZ_SNXC01000016.1"/>
</dbReference>
<protein>
    <submittedName>
        <fullName evidence="1">Uncharacterized protein</fullName>
    </submittedName>
</protein>
<proteinExistence type="predicted"/>
<comment type="caution">
    <text evidence="1">The sequence shown here is derived from an EMBL/GenBank/DDBJ whole genome shotgun (WGS) entry which is preliminary data.</text>
</comment>